<dbReference type="EMBL" id="WPAF01000012">
    <property type="protein sequence ID" value="KAF0134135.1"/>
    <property type="molecule type" value="Genomic_DNA"/>
</dbReference>
<sequence length="131" mass="14232">MRKGGFTLVELLIAVGIMGIAFYALISVFFSLAPRDINARSLTIGAHLLNEKIDEATVLPFNALASQGVAAFPAPFDNYYNQVVVNYAATAEPDNTTETITNYKKVKVTVWGPELNSIEANTLATTYEGKK</sequence>
<dbReference type="InterPro" id="IPR012902">
    <property type="entry name" value="N_methyl_site"/>
</dbReference>
<evidence type="ECO:0008006" key="4">
    <source>
        <dbReference type="Google" id="ProtNLM"/>
    </source>
</evidence>
<dbReference type="Pfam" id="PF07963">
    <property type="entry name" value="N_methyl"/>
    <property type="match status" value="1"/>
</dbReference>
<keyword evidence="1" id="KW-0812">Transmembrane</keyword>
<organism evidence="2 3">
    <name type="scientific">Candidatus Saganbacteria bacterium</name>
    <dbReference type="NCBI Taxonomy" id="2575572"/>
    <lineage>
        <taxon>Bacteria</taxon>
        <taxon>Bacillati</taxon>
        <taxon>Saganbacteria</taxon>
    </lineage>
</organism>
<keyword evidence="1" id="KW-1133">Transmembrane helix</keyword>
<keyword evidence="1" id="KW-0472">Membrane</keyword>
<evidence type="ECO:0000256" key="1">
    <source>
        <dbReference type="SAM" id="Phobius"/>
    </source>
</evidence>
<evidence type="ECO:0000313" key="2">
    <source>
        <dbReference type="EMBL" id="KAF0134135.1"/>
    </source>
</evidence>
<dbReference type="NCBIfam" id="TIGR02532">
    <property type="entry name" value="IV_pilin_GFxxxE"/>
    <property type="match status" value="1"/>
</dbReference>
<protein>
    <recommendedName>
        <fullName evidence="4">Prepilin-type N-terminal cleavage/methylation domain-containing protein</fullName>
    </recommendedName>
</protein>
<dbReference type="AlphaFoldDB" id="A0A833L0Z4"/>
<dbReference type="Proteomes" id="UP000488506">
    <property type="component" value="Unassembled WGS sequence"/>
</dbReference>
<accession>A0A833L0Z4</accession>
<comment type="caution">
    <text evidence="2">The sequence shown here is derived from an EMBL/GenBank/DDBJ whole genome shotgun (WGS) entry which is preliminary data.</text>
</comment>
<reference evidence="2 3" key="1">
    <citation type="submission" date="2019-12" db="EMBL/GenBank/DDBJ databases">
        <authorList>
            <person name="Wolfe R."/>
            <person name="Danczak R."/>
            <person name="Wilkins M."/>
        </authorList>
    </citation>
    <scope>NUCLEOTIDE SEQUENCE [LARGE SCALE GENOMIC DNA]</scope>
    <source>
        <strain evidence="2">X2_MaxBin.013</strain>
    </source>
</reference>
<name>A0A833L0Z4_UNCSA</name>
<feature type="transmembrane region" description="Helical" evidence="1">
    <location>
        <begin position="12"/>
        <end position="33"/>
    </location>
</feature>
<gene>
    <name evidence="2" type="ORF">FD145_891</name>
</gene>
<proteinExistence type="predicted"/>
<evidence type="ECO:0000313" key="3">
    <source>
        <dbReference type="Proteomes" id="UP000488506"/>
    </source>
</evidence>